<dbReference type="EMBL" id="JARAYU010000038">
    <property type="protein sequence ID" value="MDX3706961.1"/>
    <property type="molecule type" value="Genomic_DNA"/>
</dbReference>
<keyword evidence="2" id="KW-1185">Reference proteome</keyword>
<evidence type="ECO:0000313" key="1">
    <source>
        <dbReference type="EMBL" id="MDX3706961.1"/>
    </source>
</evidence>
<organism evidence="1 2">
    <name type="scientific">Streptomyces europaeiscabiei</name>
    <dbReference type="NCBI Taxonomy" id="146819"/>
    <lineage>
        <taxon>Bacteria</taxon>
        <taxon>Bacillati</taxon>
        <taxon>Actinomycetota</taxon>
        <taxon>Actinomycetes</taxon>
        <taxon>Kitasatosporales</taxon>
        <taxon>Streptomycetaceae</taxon>
        <taxon>Streptomyces</taxon>
    </lineage>
</organism>
<evidence type="ECO:0000313" key="2">
    <source>
        <dbReference type="Proteomes" id="UP001271274"/>
    </source>
</evidence>
<gene>
    <name evidence="1" type="ORF">PV662_46260</name>
</gene>
<protein>
    <submittedName>
        <fullName evidence="1">Uncharacterized protein</fullName>
    </submittedName>
</protein>
<accession>A0ABU4NW09</accession>
<dbReference type="Proteomes" id="UP001271274">
    <property type="component" value="Unassembled WGS sequence"/>
</dbReference>
<sequence>MTAWQTSTAPLPVPSPLPEVCRISYCALWVRGTSVFCAGHDGRWKARGRPDIEDFTASYEESGPGGAEHIDLHRLSVQLRLEMQYALQCRHDEATKKVRPAWAQRLVNALADAQLRSLLDEPEEFWKTFRVPTGNWATGWGTFLLGARRRAEELAYGRGWEAEYPRIVWRLRNLGIVHPQTSTITFEKIAQPWLRDLAKRWARWRLSGGINAAPYARECAWSLASPPSFRQR</sequence>
<comment type="caution">
    <text evidence="1">The sequence shown here is derived from an EMBL/GenBank/DDBJ whole genome shotgun (WGS) entry which is preliminary data.</text>
</comment>
<proteinExistence type="predicted"/>
<dbReference type="RefSeq" id="WP_319063853.1">
    <property type="nucleotide sequence ID" value="NZ_JARAYT010000035.1"/>
</dbReference>
<name>A0ABU4NW09_9ACTN</name>
<reference evidence="1 2" key="1">
    <citation type="journal article" date="2023" name="Microb. Genom.">
        <title>Mesoterricola silvestris gen. nov., sp. nov., Mesoterricola sediminis sp. nov., Geothrix oryzae sp. nov., Geothrix edaphica sp. nov., Geothrix rubra sp. nov., and Geothrix limicola sp. nov., six novel members of Acidobacteriota isolated from soils.</title>
        <authorList>
            <person name="Weisberg A.J."/>
            <person name="Pearce E."/>
            <person name="Kramer C.G."/>
            <person name="Chang J.H."/>
            <person name="Clarke C.R."/>
        </authorList>
    </citation>
    <scope>NUCLEOTIDE SEQUENCE [LARGE SCALE GENOMIC DNA]</scope>
    <source>
        <strain evidence="1 2">ID09-01A</strain>
    </source>
</reference>